<accession>K0SU83</accession>
<name>K0SU83_THAOC</name>
<feature type="region of interest" description="Disordered" evidence="1">
    <location>
        <begin position="1"/>
        <end position="56"/>
    </location>
</feature>
<reference evidence="2 3" key="1">
    <citation type="journal article" date="2012" name="Genome Biol.">
        <title>Genome and low-iron response of an oceanic diatom adapted to chronic iron limitation.</title>
        <authorList>
            <person name="Lommer M."/>
            <person name="Specht M."/>
            <person name="Roy A.S."/>
            <person name="Kraemer L."/>
            <person name="Andreson R."/>
            <person name="Gutowska M.A."/>
            <person name="Wolf J."/>
            <person name="Bergner S.V."/>
            <person name="Schilhabel M.B."/>
            <person name="Klostermeier U.C."/>
            <person name="Beiko R.G."/>
            <person name="Rosenstiel P."/>
            <person name="Hippler M."/>
            <person name="Laroche J."/>
        </authorList>
    </citation>
    <scope>NUCLEOTIDE SEQUENCE [LARGE SCALE GENOMIC DNA]</scope>
    <source>
        <strain evidence="2 3">CCMP1005</strain>
    </source>
</reference>
<dbReference type="Proteomes" id="UP000266841">
    <property type="component" value="Unassembled WGS sequence"/>
</dbReference>
<feature type="compositionally biased region" description="Basic and acidic residues" evidence="1">
    <location>
        <begin position="112"/>
        <end position="133"/>
    </location>
</feature>
<gene>
    <name evidence="2" type="ORF">THAOC_14701</name>
</gene>
<proteinExistence type="predicted"/>
<protein>
    <submittedName>
        <fullName evidence="2">Uncharacterized protein</fullName>
    </submittedName>
</protein>
<evidence type="ECO:0000256" key="1">
    <source>
        <dbReference type="SAM" id="MobiDB-lite"/>
    </source>
</evidence>
<evidence type="ECO:0000313" key="2">
    <source>
        <dbReference type="EMBL" id="EJK64556.1"/>
    </source>
</evidence>
<feature type="compositionally biased region" description="Polar residues" evidence="1">
    <location>
        <begin position="1"/>
        <end position="11"/>
    </location>
</feature>
<feature type="compositionally biased region" description="Low complexity" evidence="1">
    <location>
        <begin position="21"/>
        <end position="32"/>
    </location>
</feature>
<comment type="caution">
    <text evidence="2">The sequence shown here is derived from an EMBL/GenBank/DDBJ whole genome shotgun (WGS) entry which is preliminary data.</text>
</comment>
<dbReference type="AlphaFoldDB" id="K0SU83"/>
<organism evidence="2 3">
    <name type="scientific">Thalassiosira oceanica</name>
    <name type="common">Marine diatom</name>
    <dbReference type="NCBI Taxonomy" id="159749"/>
    <lineage>
        <taxon>Eukaryota</taxon>
        <taxon>Sar</taxon>
        <taxon>Stramenopiles</taxon>
        <taxon>Ochrophyta</taxon>
        <taxon>Bacillariophyta</taxon>
        <taxon>Coscinodiscophyceae</taxon>
        <taxon>Thalassiosirophycidae</taxon>
        <taxon>Thalassiosirales</taxon>
        <taxon>Thalassiosiraceae</taxon>
        <taxon>Thalassiosira</taxon>
    </lineage>
</organism>
<dbReference type="EMBL" id="AGNL01017139">
    <property type="protein sequence ID" value="EJK64556.1"/>
    <property type="molecule type" value="Genomic_DNA"/>
</dbReference>
<keyword evidence="3" id="KW-1185">Reference proteome</keyword>
<sequence length="256" mass="28089">MSARSQQQTFLASEAGGVIITSTRTTKRSGSPPSSPSSPVLARFRKSKWNEGDESTLPTFLSVSDIISGRSVEDDKEETSSSSIGNERKARAIYGYKDVHEFEKQFMHREKLHQLSDRHTTSPTQERSRHSQPVEKSNIEQQDGRKAAGANGFTITAICNSIRSKLMACNCDIPGDGRNDDVEYSGAITSKIMACATQCNDEGAEEIVDHTGLIIEVPQCATNRCNTGESTVVTQDDDMSSLSGASYYRFGLSFRR</sequence>
<feature type="region of interest" description="Disordered" evidence="1">
    <location>
        <begin position="112"/>
        <end position="147"/>
    </location>
</feature>
<evidence type="ECO:0000313" key="3">
    <source>
        <dbReference type="Proteomes" id="UP000266841"/>
    </source>
</evidence>